<sequence>MMKDLEAYVIKFVGLKQGKHQFEYKITDEFFDFFEYDDFNTAEVNMTILLNKKANMLEFSFTAKGNINLNCDVSTEAYDQPVQNTFELVVKFGDEYNDDNEDLLILPWSDYELNIAHYIYETIVLAIPQKRIHPGVEDGTLDSEILDKLDELQPKAEEDKNEDDIDPRWEDLKKLLND</sequence>
<proteinExistence type="predicted"/>
<name>A0A1M4XKQ0_9FLAO</name>
<dbReference type="EMBL" id="FQTW01000009">
    <property type="protein sequence ID" value="SHE93843.1"/>
    <property type="molecule type" value="Genomic_DNA"/>
</dbReference>
<gene>
    <name evidence="1" type="ORF">SAMN05444278_10947</name>
</gene>
<reference evidence="1 2" key="1">
    <citation type="submission" date="2016-11" db="EMBL/GenBank/DDBJ databases">
        <authorList>
            <person name="Jaros S."/>
            <person name="Januszkiewicz K."/>
            <person name="Wedrychowicz H."/>
        </authorList>
    </citation>
    <scope>NUCLEOTIDE SEQUENCE [LARGE SCALE GENOMIC DNA]</scope>
    <source>
        <strain evidence="1 2">DSM 25661</strain>
    </source>
</reference>
<keyword evidence="2" id="KW-1185">Reference proteome</keyword>
<dbReference type="Proteomes" id="UP000184462">
    <property type="component" value="Unassembled WGS sequence"/>
</dbReference>
<dbReference type="Pfam" id="PF02620">
    <property type="entry name" value="YceD"/>
    <property type="match status" value="1"/>
</dbReference>
<dbReference type="InterPro" id="IPR003772">
    <property type="entry name" value="YceD"/>
</dbReference>
<organism evidence="1 2">
    <name type="scientific">Psychroflexus salarius</name>
    <dbReference type="NCBI Taxonomy" id="1155689"/>
    <lineage>
        <taxon>Bacteria</taxon>
        <taxon>Pseudomonadati</taxon>
        <taxon>Bacteroidota</taxon>
        <taxon>Flavobacteriia</taxon>
        <taxon>Flavobacteriales</taxon>
        <taxon>Flavobacteriaceae</taxon>
        <taxon>Psychroflexus</taxon>
    </lineage>
</organism>
<evidence type="ECO:0000313" key="1">
    <source>
        <dbReference type="EMBL" id="SHE93843.1"/>
    </source>
</evidence>
<dbReference type="AlphaFoldDB" id="A0A1M4XKQ0"/>
<protein>
    <submittedName>
        <fullName evidence="1">Uncharacterized metal-binding protein YceD, DUF177 family</fullName>
    </submittedName>
</protein>
<accession>A0A1M4XKQ0</accession>
<evidence type="ECO:0000313" key="2">
    <source>
        <dbReference type="Proteomes" id="UP000184462"/>
    </source>
</evidence>
<dbReference type="RefSeq" id="WP_317041058.1">
    <property type="nucleotide sequence ID" value="NZ_FQTW01000009.1"/>
</dbReference>
<dbReference type="STRING" id="1155689.SAMN05444278_10947"/>